<comment type="caution">
    <text evidence="3">The sequence shown here is derived from an EMBL/GenBank/DDBJ whole genome shotgun (WGS) entry which is preliminary data.</text>
</comment>
<dbReference type="CDD" id="cd01449">
    <property type="entry name" value="TST_Repeat_2"/>
    <property type="match status" value="1"/>
</dbReference>
<dbReference type="InterPro" id="IPR001307">
    <property type="entry name" value="Thiosulphate_STrfase_CS"/>
</dbReference>
<keyword evidence="4" id="KW-1185">Reference proteome</keyword>
<dbReference type="PANTHER" id="PTHR43855:SF1">
    <property type="entry name" value="THIOSULFATE SULFURTRANSFERASE"/>
    <property type="match status" value="1"/>
</dbReference>
<proteinExistence type="predicted"/>
<dbReference type="SUPFAM" id="SSF52821">
    <property type="entry name" value="Rhodanese/Cell cycle control phosphatase"/>
    <property type="match status" value="2"/>
</dbReference>
<dbReference type="Proteomes" id="UP000248863">
    <property type="component" value="Unassembled WGS sequence"/>
</dbReference>
<feature type="domain" description="Rhodanese" evidence="2">
    <location>
        <begin position="79"/>
        <end position="186"/>
    </location>
</feature>
<dbReference type="EMBL" id="NPEU01000123">
    <property type="protein sequence ID" value="RAI38491.1"/>
    <property type="molecule type" value="Genomic_DNA"/>
</dbReference>
<dbReference type="Gene3D" id="3.40.250.10">
    <property type="entry name" value="Rhodanese-like domain"/>
    <property type="match status" value="2"/>
</dbReference>
<dbReference type="AlphaFoldDB" id="A0A327KJW6"/>
<dbReference type="OrthoDB" id="9781034at2"/>
<dbReference type="RefSeq" id="WP_111357511.1">
    <property type="nucleotide sequence ID" value="NZ_NHSK01000143.1"/>
</dbReference>
<dbReference type="PANTHER" id="PTHR43855">
    <property type="entry name" value="THIOSULFATE SULFURTRANSFERASE"/>
    <property type="match status" value="1"/>
</dbReference>
<dbReference type="InterPro" id="IPR051126">
    <property type="entry name" value="Thiosulfate_sulfurtransferase"/>
</dbReference>
<keyword evidence="1" id="KW-0677">Repeat</keyword>
<sequence>MADSGASQAGLISINDDARRPRDKRAASPVARGLVVHAVIRSALLLASLLLSALVTGGVGATAVAGPVVVDATEVAAAMARGAIVWDARDLSAFRQAHLPGAVHVSEAERALRLPTVQEFSELVRVERNFSDAGLDLTREIVVYAHRGSPLAYAGFAAAQYFGARRVVVFHDGIDGWHEAGRPLEAGDTRRPPVTVRIAPDPRLSVTTDELKARLGRADVQIVDARTPAEFSGRDVRAPRGGHVPGAVSIPYEWNWVDPDTAVKLARRQATDTRGMALKPVDDLKRLYAGLDPTKETIVYCQTGGRASETFGVLKELGFEKVRLYKLSWSAWAARPDTPVETGAGPQVCCATGPATADQRPVP</sequence>
<gene>
    <name evidence="3" type="ORF">CH338_12545</name>
</gene>
<dbReference type="PROSITE" id="PS00380">
    <property type="entry name" value="RHODANESE_1"/>
    <property type="match status" value="1"/>
</dbReference>
<organism evidence="3 4">
    <name type="scientific">Rhodoplanes elegans</name>
    <dbReference type="NCBI Taxonomy" id="29408"/>
    <lineage>
        <taxon>Bacteria</taxon>
        <taxon>Pseudomonadati</taxon>
        <taxon>Pseudomonadota</taxon>
        <taxon>Alphaproteobacteria</taxon>
        <taxon>Hyphomicrobiales</taxon>
        <taxon>Nitrobacteraceae</taxon>
        <taxon>Rhodoplanes</taxon>
    </lineage>
</organism>
<accession>A0A327KJW6</accession>
<dbReference type="CDD" id="cd00158">
    <property type="entry name" value="RHOD"/>
    <property type="match status" value="1"/>
</dbReference>
<protein>
    <recommendedName>
        <fullName evidence="2">Rhodanese domain-containing protein</fullName>
    </recommendedName>
</protein>
<evidence type="ECO:0000313" key="3">
    <source>
        <dbReference type="EMBL" id="RAI38491.1"/>
    </source>
</evidence>
<dbReference type="Pfam" id="PF00581">
    <property type="entry name" value="Rhodanese"/>
    <property type="match status" value="2"/>
</dbReference>
<dbReference type="PROSITE" id="PS50206">
    <property type="entry name" value="RHODANESE_3"/>
    <property type="match status" value="2"/>
</dbReference>
<dbReference type="SMART" id="SM00450">
    <property type="entry name" value="RHOD"/>
    <property type="match status" value="2"/>
</dbReference>
<name>A0A327KJW6_9BRAD</name>
<dbReference type="InterPro" id="IPR036873">
    <property type="entry name" value="Rhodanese-like_dom_sf"/>
</dbReference>
<evidence type="ECO:0000313" key="4">
    <source>
        <dbReference type="Proteomes" id="UP000248863"/>
    </source>
</evidence>
<evidence type="ECO:0000259" key="2">
    <source>
        <dbReference type="PROSITE" id="PS50206"/>
    </source>
</evidence>
<evidence type="ECO:0000256" key="1">
    <source>
        <dbReference type="ARBA" id="ARBA00022737"/>
    </source>
</evidence>
<reference evidence="3 4" key="1">
    <citation type="submission" date="2017-07" db="EMBL/GenBank/DDBJ databases">
        <title>Draft Genome Sequences of Select Purple Nonsulfur Bacteria.</title>
        <authorList>
            <person name="Lasarre B."/>
            <person name="Mckinlay J.B."/>
        </authorList>
    </citation>
    <scope>NUCLEOTIDE SEQUENCE [LARGE SCALE GENOMIC DNA]</scope>
    <source>
        <strain evidence="3 4">DSM 11907</strain>
    </source>
</reference>
<dbReference type="GO" id="GO:0004792">
    <property type="term" value="F:thiosulfate-cyanide sulfurtransferase activity"/>
    <property type="evidence" value="ECO:0007669"/>
    <property type="project" value="InterPro"/>
</dbReference>
<dbReference type="InterPro" id="IPR001763">
    <property type="entry name" value="Rhodanese-like_dom"/>
</dbReference>
<feature type="domain" description="Rhodanese" evidence="2">
    <location>
        <begin position="216"/>
        <end position="341"/>
    </location>
</feature>